<name>A0A316DX32_9BACT</name>
<sequence length="456" mass="53077">MLIRFTIENFLSFRDKEIFSLLPSKGTLKPQHKTKPVKGTSVLKTAVVFGANASGKSNLIKAIEFGKELILKGTKAEQPITFDIFKLDKKSIKENSRIEYEIQHKNKNYAYGFIFNSKEIIEEWLFEINKKSEIKIFERTNSNQYDFPALSKKNNKNELQFIEFTAKGTPRNQLFLTQIRNTNIKENVNDISDILNVIDWFQNALTVIYPNSKTVGKKFELLENTDLKNLFTEMLDYFDTGIDGIDFKEIEFKKTDLPDEVIEDIKNDLLSDKSEKKGAFLSNPQDDKYYIITKNKENELEAKLLKTMHKVVGGTFELFDLKDESDGTRRIMDLIPLIIDFFKGGNIFIVDEMERSLHPNLIYDLFDFFLEKCEDINSQFIVASHESTLLTQKLLRKDEIWFAVKDKQGASHLHSLEDYNIRFDKEVRKDYLLGRYKGIPKLGNRNKLTVLPFNND</sequence>
<evidence type="ECO:0000313" key="3">
    <source>
        <dbReference type="Proteomes" id="UP000245489"/>
    </source>
</evidence>
<dbReference type="InterPro" id="IPR027417">
    <property type="entry name" value="P-loop_NTPase"/>
</dbReference>
<dbReference type="PANTHER" id="PTHR40396:SF1">
    <property type="entry name" value="ATPASE AAA-TYPE CORE DOMAIN-CONTAINING PROTEIN"/>
    <property type="match status" value="1"/>
</dbReference>
<dbReference type="GO" id="GO:0016887">
    <property type="term" value="F:ATP hydrolysis activity"/>
    <property type="evidence" value="ECO:0007669"/>
    <property type="project" value="InterPro"/>
</dbReference>
<dbReference type="SUPFAM" id="SSF52540">
    <property type="entry name" value="P-loop containing nucleoside triphosphate hydrolases"/>
    <property type="match status" value="1"/>
</dbReference>
<dbReference type="GO" id="GO:0005524">
    <property type="term" value="F:ATP binding"/>
    <property type="evidence" value="ECO:0007669"/>
    <property type="project" value="InterPro"/>
</dbReference>
<dbReference type="PANTHER" id="PTHR40396">
    <property type="entry name" value="ATPASE-LIKE PROTEIN"/>
    <property type="match status" value="1"/>
</dbReference>
<evidence type="ECO:0000313" key="2">
    <source>
        <dbReference type="EMBL" id="PWK22604.1"/>
    </source>
</evidence>
<dbReference type="OrthoDB" id="9809324at2"/>
<evidence type="ECO:0000259" key="1">
    <source>
        <dbReference type="Pfam" id="PF13304"/>
    </source>
</evidence>
<protein>
    <recommendedName>
        <fullName evidence="1">ATPase AAA-type core domain-containing protein</fullName>
    </recommendedName>
</protein>
<dbReference type="Gene3D" id="3.40.50.300">
    <property type="entry name" value="P-loop containing nucleotide triphosphate hydrolases"/>
    <property type="match status" value="1"/>
</dbReference>
<accession>A0A316DX32</accession>
<keyword evidence="3" id="KW-1185">Reference proteome</keyword>
<gene>
    <name evidence="2" type="ORF">LV89_03316</name>
</gene>
<dbReference type="Pfam" id="PF13304">
    <property type="entry name" value="AAA_21"/>
    <property type="match status" value="1"/>
</dbReference>
<reference evidence="2 3" key="1">
    <citation type="submission" date="2018-05" db="EMBL/GenBank/DDBJ databases">
        <title>Genomic Encyclopedia of Archaeal and Bacterial Type Strains, Phase II (KMG-II): from individual species to whole genera.</title>
        <authorList>
            <person name="Goeker M."/>
        </authorList>
    </citation>
    <scope>NUCLEOTIDE SEQUENCE [LARGE SCALE GENOMIC DNA]</scope>
    <source>
        <strain evidence="2 3">DSM 22214</strain>
    </source>
</reference>
<dbReference type="InterPro" id="IPR003959">
    <property type="entry name" value="ATPase_AAA_core"/>
</dbReference>
<comment type="caution">
    <text evidence="2">The sequence shown here is derived from an EMBL/GenBank/DDBJ whole genome shotgun (WGS) entry which is preliminary data.</text>
</comment>
<dbReference type="RefSeq" id="WP_109744014.1">
    <property type="nucleotide sequence ID" value="NZ_QGGO01000019.1"/>
</dbReference>
<dbReference type="EMBL" id="QGGO01000019">
    <property type="protein sequence ID" value="PWK22604.1"/>
    <property type="molecule type" value="Genomic_DNA"/>
</dbReference>
<feature type="domain" description="ATPase AAA-type core" evidence="1">
    <location>
        <begin position="46"/>
        <end position="390"/>
    </location>
</feature>
<proteinExistence type="predicted"/>
<dbReference type="AlphaFoldDB" id="A0A316DX32"/>
<organism evidence="2 3">
    <name type="scientific">Arcicella aurantiaca</name>
    <dbReference type="NCBI Taxonomy" id="591202"/>
    <lineage>
        <taxon>Bacteria</taxon>
        <taxon>Pseudomonadati</taxon>
        <taxon>Bacteroidota</taxon>
        <taxon>Cytophagia</taxon>
        <taxon>Cytophagales</taxon>
        <taxon>Flectobacillaceae</taxon>
        <taxon>Arcicella</taxon>
    </lineage>
</organism>
<dbReference type="Proteomes" id="UP000245489">
    <property type="component" value="Unassembled WGS sequence"/>
</dbReference>